<dbReference type="OrthoDB" id="38899at2157"/>
<dbReference type="Pfam" id="PF07992">
    <property type="entry name" value="Pyr_redox_2"/>
    <property type="match status" value="1"/>
</dbReference>
<dbReference type="PANTHER" id="PTHR43755:SF1">
    <property type="entry name" value="FAD-DEPENDENT PYRIDINE NUCLEOTIDE-DISULPHIDE OXIDOREDUCTASE"/>
    <property type="match status" value="1"/>
</dbReference>
<sequence>MKEKVLIIGAGYAGSVVANKLAREFRKKIARDELEITILDRDDTSINQGGFTFLPFGLYTPEDIVRKRRKLISPRVNTAFGDAGEVTSIDLNSKEVGVKSGKRYNYDYLVIAMGARADADAVPGLADELNTFYTSIEGATQVGEKIRSMDKGDIVVSVAAMPIPCPGAPVKFTFLLDSYLRNVLKNREQFNLTLLWPMEPIGPPEFNKLVSGLLKEKNIEVKRSFPLGQVDAAKKELSSKEGETVNYDLLIAVPPHKPQKVLSDSGITDEKGWVPCDRTTLQYRGPAGNHDNVYILGDNGPADILKTGIGAHYQALVVSQNLINDIYGNNTKAPYEGETGCPIITEMETPSSAGQAYIATWNYGVMPAPFKPTKMGWYMYRMYYYLHWDMSVKGLF</sequence>
<evidence type="ECO:0000313" key="2">
    <source>
        <dbReference type="EMBL" id="SFM92142.1"/>
    </source>
</evidence>
<dbReference type="Proteomes" id="UP000198535">
    <property type="component" value="Unassembled WGS sequence"/>
</dbReference>
<evidence type="ECO:0000259" key="1">
    <source>
        <dbReference type="Pfam" id="PF07992"/>
    </source>
</evidence>
<dbReference type="GO" id="GO:0016491">
    <property type="term" value="F:oxidoreductase activity"/>
    <property type="evidence" value="ECO:0007669"/>
    <property type="project" value="InterPro"/>
</dbReference>
<dbReference type="Gene3D" id="3.50.50.60">
    <property type="entry name" value="FAD/NAD(P)-binding domain"/>
    <property type="match status" value="2"/>
</dbReference>
<dbReference type="AlphaFoldDB" id="A0A1I4UT60"/>
<proteinExistence type="predicted"/>
<keyword evidence="3" id="KW-1185">Reference proteome</keyword>
<dbReference type="PANTHER" id="PTHR43755">
    <property type="match status" value="1"/>
</dbReference>
<accession>A0A1I4UT60</accession>
<evidence type="ECO:0000313" key="3">
    <source>
        <dbReference type="Proteomes" id="UP000198535"/>
    </source>
</evidence>
<dbReference type="RefSeq" id="WP_091938120.1">
    <property type="nucleotide sequence ID" value="NZ_FOUJ01000008.1"/>
</dbReference>
<dbReference type="InterPro" id="IPR023753">
    <property type="entry name" value="FAD/NAD-binding_dom"/>
</dbReference>
<protein>
    <submittedName>
        <fullName evidence="2">Sulfide:quinone oxidoreductase</fullName>
    </submittedName>
</protein>
<dbReference type="InterPro" id="IPR052541">
    <property type="entry name" value="SQRD"/>
</dbReference>
<dbReference type="STRING" id="487685.SAMN04488696_2865"/>
<feature type="domain" description="FAD/NAD(P)-binding" evidence="1">
    <location>
        <begin position="4"/>
        <end position="140"/>
    </location>
</feature>
<name>A0A1I4UT60_9EURY</name>
<dbReference type="InterPro" id="IPR036188">
    <property type="entry name" value="FAD/NAD-bd_sf"/>
</dbReference>
<reference evidence="3" key="1">
    <citation type="submission" date="2016-10" db="EMBL/GenBank/DDBJ databases">
        <authorList>
            <person name="Varghese N."/>
            <person name="Submissions S."/>
        </authorList>
    </citation>
    <scope>NUCLEOTIDE SEQUENCE [LARGE SCALE GENOMIC DNA]</scope>
    <source>
        <strain evidence="3">Mob M</strain>
    </source>
</reference>
<organism evidence="2 3">
    <name type="scientific">Methanolobus profundi</name>
    <dbReference type="NCBI Taxonomy" id="487685"/>
    <lineage>
        <taxon>Archaea</taxon>
        <taxon>Methanobacteriati</taxon>
        <taxon>Methanobacteriota</taxon>
        <taxon>Stenosarchaea group</taxon>
        <taxon>Methanomicrobia</taxon>
        <taxon>Methanosarcinales</taxon>
        <taxon>Methanosarcinaceae</taxon>
        <taxon>Methanolobus</taxon>
    </lineage>
</organism>
<gene>
    <name evidence="2" type="ORF">SAMN04488696_2865</name>
</gene>
<dbReference type="SUPFAM" id="SSF51905">
    <property type="entry name" value="FAD/NAD(P)-binding domain"/>
    <property type="match status" value="2"/>
</dbReference>
<dbReference type="EMBL" id="FOUJ01000008">
    <property type="protein sequence ID" value="SFM92142.1"/>
    <property type="molecule type" value="Genomic_DNA"/>
</dbReference>